<evidence type="ECO:0000313" key="4">
    <source>
        <dbReference type="EMBL" id="MBR7673088.1"/>
    </source>
</evidence>
<evidence type="ECO:0000313" key="5">
    <source>
        <dbReference type="Proteomes" id="UP000675554"/>
    </source>
</evidence>
<sequence length="262" mass="27407">MTGGLATAALLPVLTRQPSSSAADDGGPPVTVPRVPAREAAERELSKARYHENDPSLLQQLFDWVWERVNNLLSAAAGATPGGWVGLAVLVLVLVLLVVVLRLRLGTFRPTSSSQDSALFRDGPRSAADHRAAAEAHASAARWSEALQERMRAIVRSLEERALLDPGPGRTADEAATEAGRELPDHAPALRSAAHDFDEVTYAGRPADAPAYTRMRDLDTALQRAKPRLAGAGAGAGAGTEAHVLATNGEGFGPASAHGGGR</sequence>
<dbReference type="Proteomes" id="UP000675554">
    <property type="component" value="Unassembled WGS sequence"/>
</dbReference>
<feature type="region of interest" description="Disordered" evidence="1">
    <location>
        <begin position="17"/>
        <end position="36"/>
    </location>
</feature>
<keyword evidence="5" id="KW-1185">Reference proteome</keyword>
<proteinExistence type="predicted"/>
<dbReference type="EMBL" id="JAGSMN010000167">
    <property type="protein sequence ID" value="MBR7673088.1"/>
    <property type="molecule type" value="Genomic_DNA"/>
</dbReference>
<dbReference type="AlphaFoldDB" id="A0A8T4IMI9"/>
<dbReference type="Pfam" id="PF13559">
    <property type="entry name" value="DUF4129"/>
    <property type="match status" value="1"/>
</dbReference>
<reference evidence="4" key="1">
    <citation type="submission" date="2021-04" db="EMBL/GenBank/DDBJ databases">
        <title>Sequencing of actinobacteria type strains.</title>
        <authorList>
            <person name="Nguyen G.-S."/>
            <person name="Wentzel A."/>
        </authorList>
    </citation>
    <scope>NUCLEOTIDE SEQUENCE</scope>
    <source>
        <strain evidence="4">DSM 42095</strain>
    </source>
</reference>
<name>A0A8T4IMI9_9ACTN</name>
<protein>
    <submittedName>
        <fullName evidence="4">DUF4129 domain-containing protein</fullName>
    </submittedName>
</protein>
<evidence type="ECO:0000256" key="1">
    <source>
        <dbReference type="SAM" id="MobiDB-lite"/>
    </source>
</evidence>
<accession>A0A8T4IMI9</accession>
<comment type="caution">
    <text evidence="4">The sequence shown here is derived from an EMBL/GenBank/DDBJ whole genome shotgun (WGS) entry which is preliminary data.</text>
</comment>
<gene>
    <name evidence="4" type="ORF">KDA82_08680</name>
</gene>
<organism evidence="4 5">
    <name type="scientific">Streptomyces daliensis</name>
    <dbReference type="NCBI Taxonomy" id="299421"/>
    <lineage>
        <taxon>Bacteria</taxon>
        <taxon>Bacillati</taxon>
        <taxon>Actinomycetota</taxon>
        <taxon>Actinomycetes</taxon>
        <taxon>Kitasatosporales</taxon>
        <taxon>Streptomycetaceae</taxon>
        <taxon>Streptomyces</taxon>
    </lineage>
</organism>
<feature type="transmembrane region" description="Helical" evidence="2">
    <location>
        <begin position="82"/>
        <end position="103"/>
    </location>
</feature>
<dbReference type="InterPro" id="IPR025403">
    <property type="entry name" value="TgpA-like_C"/>
</dbReference>
<keyword evidence="2" id="KW-0472">Membrane</keyword>
<keyword evidence="2" id="KW-1133">Transmembrane helix</keyword>
<keyword evidence="2" id="KW-0812">Transmembrane</keyword>
<evidence type="ECO:0000256" key="2">
    <source>
        <dbReference type="SAM" id="Phobius"/>
    </source>
</evidence>
<evidence type="ECO:0000259" key="3">
    <source>
        <dbReference type="Pfam" id="PF13559"/>
    </source>
</evidence>
<feature type="domain" description="Protein-glutamine gamma-glutamyltransferase-like C-terminal" evidence="3">
    <location>
        <begin position="150"/>
        <end position="219"/>
    </location>
</feature>